<keyword evidence="5 6" id="KW-0472">Membrane</keyword>
<gene>
    <name evidence="8" type="ORF">HNR65_002939</name>
</gene>
<keyword evidence="2" id="KW-1003">Cell membrane</keyword>
<comment type="caution">
    <text evidence="8">The sequence shown here is derived from an EMBL/GenBank/DDBJ whole genome shotgun (WGS) entry which is preliminary data.</text>
</comment>
<proteinExistence type="predicted"/>
<dbReference type="AlphaFoldDB" id="A0A7W0HLR1"/>
<evidence type="ECO:0000256" key="3">
    <source>
        <dbReference type="ARBA" id="ARBA00022692"/>
    </source>
</evidence>
<evidence type="ECO:0000256" key="4">
    <source>
        <dbReference type="ARBA" id="ARBA00022989"/>
    </source>
</evidence>
<evidence type="ECO:0000313" key="8">
    <source>
        <dbReference type="EMBL" id="MBA2882587.1"/>
    </source>
</evidence>
<evidence type="ECO:0000256" key="2">
    <source>
        <dbReference type="ARBA" id="ARBA00022475"/>
    </source>
</evidence>
<comment type="subcellular location">
    <subcellularLocation>
        <location evidence="1">Cell membrane</location>
        <topology evidence="1">Multi-pass membrane protein</topology>
    </subcellularLocation>
</comment>
<dbReference type="RefSeq" id="WP_181552215.1">
    <property type="nucleotide sequence ID" value="NZ_JACDUS010000010.1"/>
</dbReference>
<evidence type="ECO:0000256" key="6">
    <source>
        <dbReference type="SAM" id="Phobius"/>
    </source>
</evidence>
<dbReference type="GO" id="GO:0005886">
    <property type="term" value="C:plasma membrane"/>
    <property type="evidence" value="ECO:0007669"/>
    <property type="project" value="UniProtKB-SubCell"/>
</dbReference>
<keyword evidence="9" id="KW-1185">Reference proteome</keyword>
<dbReference type="EMBL" id="JACDUS010000010">
    <property type="protein sequence ID" value="MBA2882587.1"/>
    <property type="molecule type" value="Genomic_DNA"/>
</dbReference>
<organism evidence="8 9">
    <name type="scientific">Desulfosalsimonas propionicica</name>
    <dbReference type="NCBI Taxonomy" id="332175"/>
    <lineage>
        <taxon>Bacteria</taxon>
        <taxon>Pseudomonadati</taxon>
        <taxon>Thermodesulfobacteriota</taxon>
        <taxon>Desulfobacteria</taxon>
        <taxon>Desulfobacterales</taxon>
        <taxon>Desulfosalsimonadaceae</taxon>
        <taxon>Desulfosalsimonas</taxon>
    </lineage>
</organism>
<evidence type="ECO:0000256" key="1">
    <source>
        <dbReference type="ARBA" id="ARBA00004651"/>
    </source>
</evidence>
<dbReference type="InterPro" id="IPR027379">
    <property type="entry name" value="CLS_N"/>
</dbReference>
<dbReference type="Pfam" id="PF13396">
    <property type="entry name" value="PLDc_N"/>
    <property type="match status" value="1"/>
</dbReference>
<keyword evidence="4 6" id="KW-1133">Transmembrane helix</keyword>
<name>A0A7W0HLR1_9BACT</name>
<accession>A0A7W0HLR1</accession>
<feature type="transmembrane region" description="Helical" evidence="6">
    <location>
        <begin position="39"/>
        <end position="58"/>
    </location>
</feature>
<sequence>MNLASIGTFLIISIPFFLLTVWALVDVSLKTFPGKGEKVLWWIIAITPFAGWLIYLVLGFRRGVKQNPTA</sequence>
<evidence type="ECO:0000259" key="7">
    <source>
        <dbReference type="Pfam" id="PF13396"/>
    </source>
</evidence>
<protein>
    <recommendedName>
        <fullName evidence="7">Cardiolipin synthase N-terminal domain-containing protein</fullName>
    </recommendedName>
</protein>
<evidence type="ECO:0000313" key="9">
    <source>
        <dbReference type="Proteomes" id="UP000525298"/>
    </source>
</evidence>
<keyword evidence="3 6" id="KW-0812">Transmembrane</keyword>
<evidence type="ECO:0000256" key="5">
    <source>
        <dbReference type="ARBA" id="ARBA00023136"/>
    </source>
</evidence>
<reference evidence="8 9" key="1">
    <citation type="submission" date="2020-07" db="EMBL/GenBank/DDBJ databases">
        <title>Genomic Encyclopedia of Type Strains, Phase IV (KMG-IV): sequencing the most valuable type-strain genomes for metagenomic binning, comparative biology and taxonomic classification.</title>
        <authorList>
            <person name="Goeker M."/>
        </authorList>
    </citation>
    <scope>NUCLEOTIDE SEQUENCE [LARGE SCALE GENOMIC DNA]</scope>
    <source>
        <strain evidence="8 9">DSM 17721</strain>
    </source>
</reference>
<dbReference type="Proteomes" id="UP000525298">
    <property type="component" value="Unassembled WGS sequence"/>
</dbReference>
<feature type="domain" description="Cardiolipin synthase N-terminal" evidence="7">
    <location>
        <begin position="18"/>
        <end position="59"/>
    </location>
</feature>